<feature type="chain" id="PRO_5047056934" evidence="1">
    <location>
        <begin position="20"/>
        <end position="340"/>
    </location>
</feature>
<proteinExistence type="predicted"/>
<feature type="signal peptide" evidence="1">
    <location>
        <begin position="1"/>
        <end position="19"/>
    </location>
</feature>
<sequence>MRRVTIFLCALIWTGMAGAAPDAAMDKFASLYEAEWGQVQPCRTPKLNQFKVCSPLLRNEGNAPYMLYGDKPTDKVAVLVHGLSDSPFFMREVARIVHEQGFTVLVPLLPGHGLRDADDDMEDWDLAERWQQHVEEVLDIAREMGDTVYAGGFSTGGALVVEQALTQPQGFDGLLLFSGALALSDNAESMSRIWGIKWVARIIDGKYRTHGANPYKYPSVPGFAGLELMDVIESIRELLEEGKTLEMPVFAAHSQADITTPVQGIEALLERTGNDNTLFVIDKSYEVCHADLIVNTSLLTDMRFNRVLVDEREPCAVPEANPLFAQMEMMLTSFLTSHAE</sequence>
<dbReference type="EMBL" id="JAOTJC010000012">
    <property type="protein sequence ID" value="MCU7555517.1"/>
    <property type="molecule type" value="Genomic_DNA"/>
</dbReference>
<accession>A0ABT2VQC1</accession>
<reference evidence="4" key="1">
    <citation type="submission" date="2023-07" db="EMBL/GenBank/DDBJ databases">
        <title>Study on multiphase classification of strain Alteromonas salexigens isolated from the Yellow Sea.</title>
        <authorList>
            <person name="Sun L."/>
        </authorList>
    </citation>
    <scope>NUCLEOTIDE SEQUENCE [LARGE SCALE GENOMIC DNA]</scope>
    <source>
        <strain evidence="4">ASW11-19</strain>
    </source>
</reference>
<keyword evidence="3" id="KW-0378">Hydrolase</keyword>
<dbReference type="InterPro" id="IPR029058">
    <property type="entry name" value="AB_hydrolase_fold"/>
</dbReference>
<organism evidence="3 4">
    <name type="scientific">Alteromonas salexigens</name>
    <dbReference type="NCBI Taxonomy" id="2982530"/>
    <lineage>
        <taxon>Bacteria</taxon>
        <taxon>Pseudomonadati</taxon>
        <taxon>Pseudomonadota</taxon>
        <taxon>Gammaproteobacteria</taxon>
        <taxon>Alteromonadales</taxon>
        <taxon>Alteromonadaceae</taxon>
        <taxon>Alteromonas/Salinimonas group</taxon>
        <taxon>Alteromonas</taxon>
    </lineage>
</organism>
<comment type="caution">
    <text evidence="3">The sequence shown here is derived from an EMBL/GenBank/DDBJ whole genome shotgun (WGS) entry which is preliminary data.</text>
</comment>
<name>A0ABT2VQC1_9ALTE</name>
<dbReference type="InterPro" id="IPR022742">
    <property type="entry name" value="Hydrolase_4"/>
</dbReference>
<gene>
    <name evidence="3" type="ORF">OCL06_13050</name>
</gene>
<dbReference type="GO" id="GO:0016787">
    <property type="term" value="F:hydrolase activity"/>
    <property type="evidence" value="ECO:0007669"/>
    <property type="project" value="UniProtKB-KW"/>
</dbReference>
<dbReference type="Pfam" id="PF12146">
    <property type="entry name" value="Hydrolase_4"/>
    <property type="match status" value="1"/>
</dbReference>
<dbReference type="Gene3D" id="3.40.50.1820">
    <property type="entry name" value="alpha/beta hydrolase"/>
    <property type="match status" value="1"/>
</dbReference>
<protein>
    <submittedName>
        <fullName evidence="3">Alpha/beta fold hydrolase</fullName>
    </submittedName>
</protein>
<dbReference type="PANTHER" id="PTHR11614">
    <property type="entry name" value="PHOSPHOLIPASE-RELATED"/>
    <property type="match status" value="1"/>
</dbReference>
<dbReference type="SUPFAM" id="SSF53474">
    <property type="entry name" value="alpha/beta-Hydrolases"/>
    <property type="match status" value="1"/>
</dbReference>
<dbReference type="InterPro" id="IPR051044">
    <property type="entry name" value="MAG_DAG_Lipase"/>
</dbReference>
<dbReference type="RefSeq" id="WP_262995259.1">
    <property type="nucleotide sequence ID" value="NZ_JAOTJC010000012.1"/>
</dbReference>
<evidence type="ECO:0000313" key="3">
    <source>
        <dbReference type="EMBL" id="MCU7555517.1"/>
    </source>
</evidence>
<evidence type="ECO:0000256" key="1">
    <source>
        <dbReference type="SAM" id="SignalP"/>
    </source>
</evidence>
<keyword evidence="4" id="KW-1185">Reference proteome</keyword>
<feature type="domain" description="Serine aminopeptidase S33" evidence="2">
    <location>
        <begin position="73"/>
        <end position="285"/>
    </location>
</feature>
<evidence type="ECO:0000313" key="4">
    <source>
        <dbReference type="Proteomes" id="UP001209257"/>
    </source>
</evidence>
<keyword evidence="1" id="KW-0732">Signal</keyword>
<evidence type="ECO:0000259" key="2">
    <source>
        <dbReference type="Pfam" id="PF12146"/>
    </source>
</evidence>
<dbReference type="Proteomes" id="UP001209257">
    <property type="component" value="Unassembled WGS sequence"/>
</dbReference>